<dbReference type="STRING" id="1945662.B0A89_13065"/>
<dbReference type="EMBL" id="CP020612">
    <property type="protein sequence ID" value="ARJ70427.1"/>
    <property type="molecule type" value="Genomic_DNA"/>
</dbReference>
<gene>
    <name evidence="2" type="ORF">B0A89_13065</name>
</gene>
<keyword evidence="1" id="KW-0812">Transmembrane</keyword>
<evidence type="ECO:0000256" key="1">
    <source>
        <dbReference type="SAM" id="Phobius"/>
    </source>
</evidence>
<accession>A0A1W6CZY9</accession>
<sequence>MEAALTTLVAEILKQGVLACLAAYFYLSRESERKDRRATEQVATELLMKVKDQHHEVRMGDVTRTYEVMQANAKMIEAHTAQQAQLTAEIRELAQEVRRRPCLDGGK</sequence>
<protein>
    <submittedName>
        <fullName evidence="2">Uncharacterized protein</fullName>
    </submittedName>
</protein>
<evidence type="ECO:0000313" key="2">
    <source>
        <dbReference type="EMBL" id="ARJ70427.1"/>
    </source>
</evidence>
<keyword evidence="3" id="KW-1185">Reference proteome</keyword>
<reference evidence="2 3" key="1">
    <citation type="submission" date="2017-03" db="EMBL/GenBank/DDBJ databases">
        <title>Genome sequence of Paracoccus contaminans isolated from a water microcosm.</title>
        <authorList>
            <person name="Aurass P."/>
            <person name="Karste S."/>
            <person name="Trost E."/>
            <person name="Glaeser S.P."/>
            <person name="Kaempfer P."/>
            <person name="Flieger A."/>
        </authorList>
    </citation>
    <scope>NUCLEOTIDE SEQUENCE [LARGE SCALE GENOMIC DNA]</scope>
    <source>
        <strain evidence="3">RKI 16-01929T\LMG 29738T\CCM 8701T\CIP 111112T</strain>
    </source>
</reference>
<feature type="transmembrane region" description="Helical" evidence="1">
    <location>
        <begin position="6"/>
        <end position="27"/>
    </location>
</feature>
<dbReference type="KEGG" id="pcon:B0A89_13065"/>
<proteinExistence type="predicted"/>
<name>A0A1W6CZY9_9RHOB</name>
<organism evidence="2 3">
    <name type="scientific">Paracoccus contaminans</name>
    <dbReference type="NCBI Taxonomy" id="1945662"/>
    <lineage>
        <taxon>Bacteria</taxon>
        <taxon>Pseudomonadati</taxon>
        <taxon>Pseudomonadota</taxon>
        <taxon>Alphaproteobacteria</taxon>
        <taxon>Rhodobacterales</taxon>
        <taxon>Paracoccaceae</taxon>
        <taxon>Paracoccus</taxon>
    </lineage>
</organism>
<keyword evidence="1" id="KW-0472">Membrane</keyword>
<evidence type="ECO:0000313" key="3">
    <source>
        <dbReference type="Proteomes" id="UP000193017"/>
    </source>
</evidence>
<dbReference type="Proteomes" id="UP000193017">
    <property type="component" value="Chromosome"/>
</dbReference>
<dbReference type="AlphaFoldDB" id="A0A1W6CZY9"/>
<keyword evidence="1" id="KW-1133">Transmembrane helix</keyword>